<dbReference type="Gene3D" id="1.25.40.20">
    <property type="entry name" value="Ankyrin repeat-containing domain"/>
    <property type="match status" value="1"/>
</dbReference>
<dbReference type="AlphaFoldDB" id="A0A835SPZ0"/>
<dbReference type="PANTHER" id="PTHR12393">
    <property type="entry name" value="SPHINGOMYELIN PHOSPHODIESTERASE RELATED"/>
    <property type="match status" value="1"/>
</dbReference>
<protein>
    <submittedName>
        <fullName evidence="2">Uncharacterized protein</fullName>
    </submittedName>
</protein>
<dbReference type="OrthoDB" id="10511782at2759"/>
<dbReference type="SUPFAM" id="SSF48403">
    <property type="entry name" value="Ankyrin repeat"/>
    <property type="match status" value="1"/>
</dbReference>
<feature type="compositionally biased region" description="Low complexity" evidence="1">
    <location>
        <begin position="178"/>
        <end position="194"/>
    </location>
</feature>
<dbReference type="Proteomes" id="UP000650467">
    <property type="component" value="Unassembled WGS sequence"/>
</dbReference>
<dbReference type="GO" id="GO:0046513">
    <property type="term" value="P:ceramide biosynthetic process"/>
    <property type="evidence" value="ECO:0007669"/>
    <property type="project" value="TreeGrafter"/>
</dbReference>
<feature type="region of interest" description="Disordered" evidence="1">
    <location>
        <begin position="173"/>
        <end position="194"/>
    </location>
</feature>
<comment type="caution">
    <text evidence="2">The sequence shown here is derived from an EMBL/GenBank/DDBJ whole genome shotgun (WGS) entry which is preliminary data.</text>
</comment>
<keyword evidence="3" id="KW-1185">Reference proteome</keyword>
<dbReference type="InterPro" id="IPR036770">
    <property type="entry name" value="Ankyrin_rpt-contain_sf"/>
</dbReference>
<dbReference type="PANTHER" id="PTHR12393:SF6">
    <property type="entry name" value="SPHINGOMYELIN PHOSPHODIESTERASE 2"/>
    <property type="match status" value="1"/>
</dbReference>
<name>A0A835SPZ0_CHLIN</name>
<dbReference type="GO" id="GO:0071944">
    <property type="term" value="C:cell periphery"/>
    <property type="evidence" value="ECO:0007669"/>
    <property type="project" value="TreeGrafter"/>
</dbReference>
<dbReference type="GO" id="GO:0004620">
    <property type="term" value="F:phospholipase activity"/>
    <property type="evidence" value="ECO:0007669"/>
    <property type="project" value="TreeGrafter"/>
</dbReference>
<proteinExistence type="predicted"/>
<dbReference type="GO" id="GO:0005783">
    <property type="term" value="C:endoplasmic reticulum"/>
    <property type="evidence" value="ECO:0007669"/>
    <property type="project" value="TreeGrafter"/>
</dbReference>
<evidence type="ECO:0000256" key="1">
    <source>
        <dbReference type="SAM" id="MobiDB-lite"/>
    </source>
</evidence>
<evidence type="ECO:0000313" key="2">
    <source>
        <dbReference type="EMBL" id="KAG2431078.1"/>
    </source>
</evidence>
<dbReference type="GO" id="GO:0030149">
    <property type="term" value="P:sphingolipid catabolic process"/>
    <property type="evidence" value="ECO:0007669"/>
    <property type="project" value="TreeGrafter"/>
</dbReference>
<dbReference type="EMBL" id="JAEHOC010000025">
    <property type="protein sequence ID" value="KAG2431078.1"/>
    <property type="molecule type" value="Genomic_DNA"/>
</dbReference>
<evidence type="ECO:0000313" key="3">
    <source>
        <dbReference type="Proteomes" id="UP000650467"/>
    </source>
</evidence>
<organism evidence="2 3">
    <name type="scientific">Chlamydomonas incerta</name>
    <dbReference type="NCBI Taxonomy" id="51695"/>
    <lineage>
        <taxon>Eukaryota</taxon>
        <taxon>Viridiplantae</taxon>
        <taxon>Chlorophyta</taxon>
        <taxon>core chlorophytes</taxon>
        <taxon>Chlorophyceae</taxon>
        <taxon>CS clade</taxon>
        <taxon>Chlamydomonadales</taxon>
        <taxon>Chlamydomonadaceae</taxon>
        <taxon>Chlamydomonas</taxon>
    </lineage>
</organism>
<accession>A0A835SPZ0</accession>
<dbReference type="GO" id="GO:0016020">
    <property type="term" value="C:membrane"/>
    <property type="evidence" value="ECO:0007669"/>
    <property type="project" value="TreeGrafter"/>
</dbReference>
<gene>
    <name evidence="2" type="ORF">HXX76_009611</name>
</gene>
<reference evidence="2" key="1">
    <citation type="journal article" date="2020" name="bioRxiv">
        <title>Comparative genomics of Chlamydomonas.</title>
        <authorList>
            <person name="Craig R.J."/>
            <person name="Hasan A.R."/>
            <person name="Ness R.W."/>
            <person name="Keightley P.D."/>
        </authorList>
    </citation>
    <scope>NUCLEOTIDE SEQUENCE</scope>
    <source>
        <strain evidence="2">SAG 7.73</strain>
    </source>
</reference>
<sequence>MYGSSFDGSACVWKRLTFDLRKRLLCLAAASGHAASLDAALAHCGVALGEELLQSAAAAGDVAACRLLLRLGCRLRVGAAKAAAARGHVPVLQLLLDRSVAPWSCEDAAVIAAAGNGACQGGQADTLAWLRQAHGYSPTAADADTAAWAGQVELLDALLPSLEPELCASEIGEQGSDASGLATPPPAAAAGSAPAWGRSVRRTWRLSLMCAILRGCPVAAAQRHYERLLERWQPLPLRPDGGVGCRGGGRCDGGGGGGRGGGGCEGQRGGGGVGAWGACHFELLVSAVSSRTPCWPAKLDLLLSRWGMCGSGALPRAWAGLGTSLACAACWPAADCRQRLERVRALGVQLDEPAVWCAVTEAGQVEALRYLWEECGFRPPGRSLSPRQVCGSRKGEPAVLRYLHDRGFRFDAERVAWEALHGASAQTLLFLAEVAVAEGGGKSREDWSTAFRRAAALGAELRVLRALRRRGADVSLAAVACGGGEEALDWAAAELEAEGRLKPLGRKEAREVFEEFGNLAAIKWLQARCLLPGQAQPLPRRRRHWCCAIS</sequence>